<dbReference type="PROSITE" id="PS51635">
    <property type="entry name" value="PNPLA"/>
    <property type="match status" value="1"/>
</dbReference>
<feature type="domain" description="PNPLA" evidence="8">
    <location>
        <begin position="364"/>
        <end position="521"/>
    </location>
</feature>
<reference evidence="9 10" key="1">
    <citation type="journal article" date="2012" name="ISME J.">
        <title>Nitrification expanded: discovery, physiology and genomics of a nitrite-oxidizing bacterium from the phylum Chloroflexi.</title>
        <authorList>
            <person name="Sorokin D.Y."/>
            <person name="Lucker S."/>
            <person name="Vejmelkova D."/>
            <person name="Kostrikina N.A."/>
            <person name="Kleerebezem R."/>
            <person name="Rijpstra W.I."/>
            <person name="Damste J.S."/>
            <person name="Le Paslier D."/>
            <person name="Muyzer G."/>
            <person name="Wagner M."/>
            <person name="van Loosdrecht M.C."/>
            <person name="Daims H."/>
        </authorList>
    </citation>
    <scope>NUCLEOTIDE SEQUENCE [LARGE SCALE GENOMIC DNA]</scope>
    <source>
        <strain evidence="10">none</strain>
    </source>
</reference>
<feature type="active site" description="Proton acceptor" evidence="5">
    <location>
        <position position="508"/>
    </location>
</feature>
<dbReference type="EMBL" id="CAGS01000326">
    <property type="protein sequence ID" value="CCF84773.1"/>
    <property type="molecule type" value="Genomic_DNA"/>
</dbReference>
<evidence type="ECO:0008006" key="11">
    <source>
        <dbReference type="Google" id="ProtNLM"/>
    </source>
</evidence>
<dbReference type="Pfam" id="PF01734">
    <property type="entry name" value="Patatin"/>
    <property type="match status" value="1"/>
</dbReference>
<dbReference type="Proteomes" id="UP000004221">
    <property type="component" value="Unassembled WGS sequence"/>
</dbReference>
<dbReference type="Pfam" id="PF00027">
    <property type="entry name" value="cNMP_binding"/>
    <property type="match status" value="1"/>
</dbReference>
<evidence type="ECO:0000313" key="10">
    <source>
        <dbReference type="Proteomes" id="UP000004221"/>
    </source>
</evidence>
<dbReference type="CDD" id="cd07205">
    <property type="entry name" value="Pat_PNPLA6_PNPLA7_NTE1_like"/>
    <property type="match status" value="1"/>
</dbReference>
<feature type="short sequence motif" description="GXGXXG" evidence="5">
    <location>
        <begin position="368"/>
        <end position="373"/>
    </location>
</feature>
<dbReference type="CDD" id="cd00038">
    <property type="entry name" value="CAP_ED"/>
    <property type="match status" value="1"/>
</dbReference>
<feature type="short sequence motif" description="DGA/G" evidence="5">
    <location>
        <begin position="508"/>
        <end position="510"/>
    </location>
</feature>
<evidence type="ECO:0000256" key="1">
    <source>
        <dbReference type="ARBA" id="ARBA00006636"/>
    </source>
</evidence>
<dbReference type="InterPro" id="IPR000595">
    <property type="entry name" value="cNMP-bd_dom"/>
</dbReference>
<comment type="caution">
    <text evidence="9">The sequence shown here is derived from an EMBL/GenBank/DDBJ whole genome shotgun (WGS) entry which is preliminary data.</text>
</comment>
<keyword evidence="10" id="KW-1185">Reference proteome</keyword>
<comment type="similarity">
    <text evidence="1">Belongs to the NTE family.</text>
</comment>
<dbReference type="InterPro" id="IPR016035">
    <property type="entry name" value="Acyl_Trfase/lysoPLipase"/>
</dbReference>
<dbReference type="InterPro" id="IPR002641">
    <property type="entry name" value="PNPLA_dom"/>
</dbReference>
<protein>
    <recommendedName>
        <fullName evidence="11">Cyclic nucleotide-binding protein</fullName>
    </recommendedName>
</protein>
<dbReference type="Gene3D" id="2.60.120.10">
    <property type="entry name" value="Jelly Rolls"/>
    <property type="match status" value="1"/>
</dbReference>
<dbReference type="GO" id="GO:0004622">
    <property type="term" value="F:phosphatidylcholine lysophospholipase activity"/>
    <property type="evidence" value="ECO:0007669"/>
    <property type="project" value="UniProtKB-ARBA"/>
</dbReference>
<keyword evidence="3 5" id="KW-0442">Lipid degradation</keyword>
<name>I4EJB1_9BACT</name>
<gene>
    <name evidence="9" type="ORF">NITHO_3920002</name>
</gene>
<dbReference type="SUPFAM" id="SSF52151">
    <property type="entry name" value="FabD/lysophospholipase-like"/>
    <property type="match status" value="1"/>
</dbReference>
<evidence type="ECO:0000256" key="5">
    <source>
        <dbReference type="PROSITE-ProRule" id="PRU01161"/>
    </source>
</evidence>
<evidence type="ECO:0000259" key="8">
    <source>
        <dbReference type="PROSITE" id="PS51635"/>
    </source>
</evidence>
<keyword evidence="4 5" id="KW-0443">Lipid metabolism</keyword>
<dbReference type="OrthoDB" id="9770965at2"/>
<dbReference type="SMART" id="SM00100">
    <property type="entry name" value="cNMP"/>
    <property type="match status" value="1"/>
</dbReference>
<dbReference type="InterPro" id="IPR014710">
    <property type="entry name" value="RmlC-like_jellyroll"/>
</dbReference>
<dbReference type="PANTHER" id="PTHR14226:SF76">
    <property type="entry name" value="NTE FAMILY PROTEIN RSSA"/>
    <property type="match status" value="1"/>
</dbReference>
<dbReference type="GO" id="GO:0016042">
    <property type="term" value="P:lipid catabolic process"/>
    <property type="evidence" value="ECO:0007669"/>
    <property type="project" value="UniProtKB-UniRule"/>
</dbReference>
<dbReference type="InterPro" id="IPR050301">
    <property type="entry name" value="NTE"/>
</dbReference>
<dbReference type="PANTHER" id="PTHR14226">
    <property type="entry name" value="NEUROPATHY TARGET ESTERASE/SWISS CHEESE D.MELANOGASTER"/>
    <property type="match status" value="1"/>
</dbReference>
<evidence type="ECO:0000256" key="2">
    <source>
        <dbReference type="ARBA" id="ARBA00022801"/>
    </source>
</evidence>
<evidence type="ECO:0000259" key="7">
    <source>
        <dbReference type="PROSITE" id="PS50042"/>
    </source>
</evidence>
<dbReference type="InterPro" id="IPR018490">
    <property type="entry name" value="cNMP-bd_dom_sf"/>
</dbReference>
<organism evidence="9 10">
    <name type="scientific">Nitrolancea hollandica Lb</name>
    <dbReference type="NCBI Taxonomy" id="1129897"/>
    <lineage>
        <taxon>Bacteria</taxon>
        <taxon>Pseudomonadati</taxon>
        <taxon>Thermomicrobiota</taxon>
        <taxon>Thermomicrobia</taxon>
        <taxon>Sphaerobacterales</taxon>
        <taxon>Sphaerobacterineae</taxon>
        <taxon>Sphaerobacteraceae</taxon>
        <taxon>Nitrolancea</taxon>
    </lineage>
</organism>
<feature type="short sequence motif" description="GXSXG" evidence="5">
    <location>
        <begin position="395"/>
        <end position="399"/>
    </location>
</feature>
<accession>I4EJB1</accession>
<feature type="domain" description="Cyclic nucleotide-binding" evidence="7">
    <location>
        <begin position="26"/>
        <end position="127"/>
    </location>
</feature>
<evidence type="ECO:0000256" key="4">
    <source>
        <dbReference type="ARBA" id="ARBA00023098"/>
    </source>
</evidence>
<dbReference type="PROSITE" id="PS50042">
    <property type="entry name" value="CNMP_BINDING_3"/>
    <property type="match status" value="1"/>
</dbReference>
<sequence>MEVPQPGTMHQEAVEPASSPQNEPSFFDGLTPEECGQIRDLLEQRRFRAGVTMLAEGDSLHEMYIIQSGSADVFTFDQHGNEYRIARVGPGATLGEMSLFTGQPASSSVRAVTDLDVLVLSEHNFRRAASAFPRIYHNLGAILSARLARSNRRSIRPGAEHITALRNFGAPPLLSYALACSIAWHTRASTLLLMIGDAVPDELAAIAGTTIDPEAPLRSGTRSSAPLAFDAEPRVHLMFGAGEGAFAPRALVRTVEDLAERYDRVLVQLPGEWTAPSFAARTLCLAGPHNPVPRGGDDRRGYTLRAWTNTSVVARPNTDGVLRVPALTPADERALQAGVLPADSAAGRALGWAARDVAGLKVGLALGGGGVKGYAHIGVLRALDHIGLTVDYLAGSSIGAAVAAVYASGHRPDTIADLMDKVTEKAFRVTLPTRSLLSNAGLRAGLIQIGGQLHFEDLLIPLAVVTADIVSGEEIVFRSGLLWPAVLASFAIPGMYPPQRMGARLLVDGGVLNPVPGDVAADMGADVVIAVKLASRSNQTQPDAKPTAEMPSILETINRTREIMQSKIGVASTAAATVLIEPDFGKYVGWGLRNFREGRQYVAVGEAATVAALPRIAAALPWLRS</sequence>
<dbReference type="RefSeq" id="WP_008479192.1">
    <property type="nucleotide sequence ID" value="NZ_CAGS01000326.1"/>
</dbReference>
<dbReference type="AlphaFoldDB" id="I4EJB1"/>
<feature type="region of interest" description="Disordered" evidence="6">
    <location>
        <begin position="1"/>
        <end position="30"/>
    </location>
</feature>
<evidence type="ECO:0000313" key="9">
    <source>
        <dbReference type="EMBL" id="CCF84773.1"/>
    </source>
</evidence>
<feature type="active site" description="Nucleophile" evidence="5">
    <location>
        <position position="397"/>
    </location>
</feature>
<dbReference type="SUPFAM" id="SSF51206">
    <property type="entry name" value="cAMP-binding domain-like"/>
    <property type="match status" value="1"/>
</dbReference>
<proteinExistence type="inferred from homology"/>
<evidence type="ECO:0000256" key="6">
    <source>
        <dbReference type="SAM" id="MobiDB-lite"/>
    </source>
</evidence>
<dbReference type="Gene3D" id="3.40.1090.10">
    <property type="entry name" value="Cytosolic phospholipase A2 catalytic domain"/>
    <property type="match status" value="2"/>
</dbReference>
<keyword evidence="2 5" id="KW-0378">Hydrolase</keyword>
<evidence type="ECO:0000256" key="3">
    <source>
        <dbReference type="ARBA" id="ARBA00022963"/>
    </source>
</evidence>